<reference evidence="1 2" key="1">
    <citation type="submission" date="2022-05" db="EMBL/GenBank/DDBJ databases">
        <authorList>
            <consortium name="Genoscope - CEA"/>
            <person name="William W."/>
        </authorList>
    </citation>
    <scope>NUCLEOTIDE SEQUENCE [LARGE SCALE GENOMIC DNA]</scope>
</reference>
<proteinExistence type="predicted"/>
<protein>
    <submittedName>
        <fullName evidence="1">Uncharacterized protein</fullName>
    </submittedName>
</protein>
<organism evidence="1 2">
    <name type="scientific">Porites evermanni</name>
    <dbReference type="NCBI Taxonomy" id="104178"/>
    <lineage>
        <taxon>Eukaryota</taxon>
        <taxon>Metazoa</taxon>
        <taxon>Cnidaria</taxon>
        <taxon>Anthozoa</taxon>
        <taxon>Hexacorallia</taxon>
        <taxon>Scleractinia</taxon>
        <taxon>Fungiina</taxon>
        <taxon>Poritidae</taxon>
        <taxon>Porites</taxon>
    </lineage>
</organism>
<evidence type="ECO:0000313" key="2">
    <source>
        <dbReference type="Proteomes" id="UP001159427"/>
    </source>
</evidence>
<comment type="caution">
    <text evidence="1">The sequence shown here is derived from an EMBL/GenBank/DDBJ whole genome shotgun (WGS) entry which is preliminary data.</text>
</comment>
<keyword evidence="2" id="KW-1185">Reference proteome</keyword>
<dbReference type="Proteomes" id="UP001159427">
    <property type="component" value="Unassembled WGS sequence"/>
</dbReference>
<accession>A0ABN8R659</accession>
<name>A0ABN8R659_9CNID</name>
<dbReference type="EMBL" id="CALNXI010001624">
    <property type="protein sequence ID" value="CAH3173580.1"/>
    <property type="molecule type" value="Genomic_DNA"/>
</dbReference>
<gene>
    <name evidence="1" type="ORF">PEVE_00009108</name>
</gene>
<sequence length="80" mass="9229">MLVQQLDDCIPDSLESTALESTLQQQIELLVLKMSMLHQVNNEEQRRAQGGMEHETHVTGQNLLEQHEQQFIPDSLEVFK</sequence>
<evidence type="ECO:0000313" key="1">
    <source>
        <dbReference type="EMBL" id="CAH3173580.1"/>
    </source>
</evidence>